<evidence type="ECO:0000313" key="10">
    <source>
        <dbReference type="Proteomes" id="UP000801492"/>
    </source>
</evidence>
<dbReference type="GO" id="GO:0004518">
    <property type="term" value="F:nuclease activity"/>
    <property type="evidence" value="ECO:0007669"/>
    <property type="project" value="UniProtKB-KW"/>
</dbReference>
<sequence>MNFQEVVQFVAIDALGDIKEAANRPLRRFQRRESAFNLPDHRFVKMFRLTKPLVRELIETLQPFIVPPNRTSALDVETKVLTTLRFYASGDSGYPLRPWLLTALQEEPAPGSPQERYNRCHKTTRSIIERCNGVLKMRFRHLLRHRVFHYTPTMASKIINACCILHNMCIAENLPDPEPEDEDLDLGIFQNRQNQDQHEDQRINRVNPDLGAGRLIQNYFGN</sequence>
<gene>
    <name evidence="9" type="ORF">ILUMI_16069</name>
</gene>
<evidence type="ECO:0000256" key="3">
    <source>
        <dbReference type="ARBA" id="ARBA00006958"/>
    </source>
</evidence>
<comment type="subcellular location">
    <subcellularLocation>
        <location evidence="2">Nucleus</location>
    </subcellularLocation>
</comment>
<evidence type="ECO:0000256" key="1">
    <source>
        <dbReference type="ARBA" id="ARBA00001968"/>
    </source>
</evidence>
<comment type="similarity">
    <text evidence="3">Belongs to the HARBI1 family.</text>
</comment>
<evidence type="ECO:0000256" key="2">
    <source>
        <dbReference type="ARBA" id="ARBA00004123"/>
    </source>
</evidence>
<accession>A0A8K0CMI3</accession>
<dbReference type="PANTHER" id="PTHR22930:SF289">
    <property type="entry name" value="DDE TNP4 DOMAIN-CONTAINING PROTEIN-RELATED"/>
    <property type="match status" value="1"/>
</dbReference>
<name>A0A8K0CMI3_IGNLU</name>
<evidence type="ECO:0000256" key="5">
    <source>
        <dbReference type="ARBA" id="ARBA00022723"/>
    </source>
</evidence>
<proteinExistence type="inferred from homology"/>
<keyword evidence="10" id="KW-1185">Reference proteome</keyword>
<dbReference type="EMBL" id="VTPC01058314">
    <property type="protein sequence ID" value="KAF2890105.1"/>
    <property type="molecule type" value="Genomic_DNA"/>
</dbReference>
<organism evidence="9 10">
    <name type="scientific">Ignelater luminosus</name>
    <name type="common">Cucubano</name>
    <name type="synonym">Pyrophorus luminosus</name>
    <dbReference type="NCBI Taxonomy" id="2038154"/>
    <lineage>
        <taxon>Eukaryota</taxon>
        <taxon>Metazoa</taxon>
        <taxon>Ecdysozoa</taxon>
        <taxon>Arthropoda</taxon>
        <taxon>Hexapoda</taxon>
        <taxon>Insecta</taxon>
        <taxon>Pterygota</taxon>
        <taxon>Neoptera</taxon>
        <taxon>Endopterygota</taxon>
        <taxon>Coleoptera</taxon>
        <taxon>Polyphaga</taxon>
        <taxon>Elateriformia</taxon>
        <taxon>Elateroidea</taxon>
        <taxon>Elateridae</taxon>
        <taxon>Agrypninae</taxon>
        <taxon>Pyrophorini</taxon>
        <taxon>Ignelater</taxon>
    </lineage>
</organism>
<dbReference type="GO" id="GO:0005634">
    <property type="term" value="C:nucleus"/>
    <property type="evidence" value="ECO:0007669"/>
    <property type="project" value="UniProtKB-SubCell"/>
</dbReference>
<comment type="caution">
    <text evidence="9">The sequence shown here is derived from an EMBL/GenBank/DDBJ whole genome shotgun (WGS) entry which is preliminary data.</text>
</comment>
<evidence type="ECO:0000256" key="6">
    <source>
        <dbReference type="ARBA" id="ARBA00022801"/>
    </source>
</evidence>
<keyword evidence="4" id="KW-0540">Nuclease</keyword>
<dbReference type="OrthoDB" id="2415966at2759"/>
<evidence type="ECO:0000259" key="8">
    <source>
        <dbReference type="Pfam" id="PF13359"/>
    </source>
</evidence>
<dbReference type="Pfam" id="PF13359">
    <property type="entry name" value="DDE_Tnp_4"/>
    <property type="match status" value="1"/>
</dbReference>
<dbReference type="AlphaFoldDB" id="A0A8K0CMI3"/>
<comment type="cofactor">
    <cofactor evidence="1">
        <name>a divalent metal cation</name>
        <dbReference type="ChEBI" id="CHEBI:60240"/>
    </cofactor>
</comment>
<feature type="domain" description="DDE Tnp4" evidence="8">
    <location>
        <begin position="87"/>
        <end position="167"/>
    </location>
</feature>
<dbReference type="InterPro" id="IPR045249">
    <property type="entry name" value="HARBI1-like"/>
</dbReference>
<dbReference type="InterPro" id="IPR027806">
    <property type="entry name" value="HARBI1_dom"/>
</dbReference>
<keyword evidence="6" id="KW-0378">Hydrolase</keyword>
<protein>
    <recommendedName>
        <fullName evidence="8">DDE Tnp4 domain-containing protein</fullName>
    </recommendedName>
</protein>
<reference evidence="9" key="1">
    <citation type="submission" date="2019-08" db="EMBL/GenBank/DDBJ databases">
        <title>The genome of the North American firefly Photinus pyralis.</title>
        <authorList>
            <consortium name="Photinus pyralis genome working group"/>
            <person name="Fallon T.R."/>
            <person name="Sander Lower S.E."/>
            <person name="Weng J.-K."/>
        </authorList>
    </citation>
    <scope>NUCLEOTIDE SEQUENCE</scope>
    <source>
        <strain evidence="9">TRF0915ILg1</strain>
        <tissue evidence="9">Whole body</tissue>
    </source>
</reference>
<evidence type="ECO:0000256" key="7">
    <source>
        <dbReference type="ARBA" id="ARBA00023242"/>
    </source>
</evidence>
<dbReference type="Proteomes" id="UP000801492">
    <property type="component" value="Unassembled WGS sequence"/>
</dbReference>
<dbReference type="PANTHER" id="PTHR22930">
    <property type="match status" value="1"/>
</dbReference>
<evidence type="ECO:0000256" key="4">
    <source>
        <dbReference type="ARBA" id="ARBA00022722"/>
    </source>
</evidence>
<evidence type="ECO:0000313" key="9">
    <source>
        <dbReference type="EMBL" id="KAF2890105.1"/>
    </source>
</evidence>
<dbReference type="GO" id="GO:0016787">
    <property type="term" value="F:hydrolase activity"/>
    <property type="evidence" value="ECO:0007669"/>
    <property type="project" value="UniProtKB-KW"/>
</dbReference>
<keyword evidence="5" id="KW-0479">Metal-binding</keyword>
<keyword evidence="7" id="KW-0539">Nucleus</keyword>
<dbReference type="GO" id="GO:0046872">
    <property type="term" value="F:metal ion binding"/>
    <property type="evidence" value="ECO:0007669"/>
    <property type="project" value="UniProtKB-KW"/>
</dbReference>